<keyword evidence="10" id="KW-0255">Endonuclease</keyword>
<feature type="domain" description="NDT80" evidence="27">
    <location>
        <begin position="264"/>
        <end position="528"/>
    </location>
</feature>
<dbReference type="Pfam" id="PF13887">
    <property type="entry name" value="MYRF_ICA"/>
    <property type="match status" value="1"/>
</dbReference>
<keyword evidence="17" id="KW-0496">Mitochondrion</keyword>
<feature type="region of interest" description="Disordered" evidence="26">
    <location>
        <begin position="830"/>
        <end position="850"/>
    </location>
</feature>
<dbReference type="SUPFAM" id="SSF88723">
    <property type="entry name" value="PIN domain-like"/>
    <property type="match status" value="1"/>
</dbReference>
<keyword evidence="30" id="KW-1185">Reference proteome</keyword>
<dbReference type="GO" id="GO:0046872">
    <property type="term" value="F:metal ion binding"/>
    <property type="evidence" value="ECO:0007669"/>
    <property type="project" value="UniProtKB-KW"/>
</dbReference>
<evidence type="ECO:0000256" key="20">
    <source>
        <dbReference type="ARBA" id="ARBA00023242"/>
    </source>
</evidence>
<keyword evidence="5" id="KW-0597">Phosphoprotein</keyword>
<dbReference type="Gene3D" id="3.40.50.1010">
    <property type="entry name" value="5'-nuclease"/>
    <property type="match status" value="1"/>
</dbReference>
<keyword evidence="13" id="KW-0269">Exonuclease</keyword>
<dbReference type="GO" id="GO:0004519">
    <property type="term" value="F:endonuclease activity"/>
    <property type="evidence" value="ECO:0007669"/>
    <property type="project" value="UniProtKB-KW"/>
</dbReference>
<keyword evidence="16 24" id="KW-0238">DNA-binding</keyword>
<dbReference type="SUPFAM" id="SSF49417">
    <property type="entry name" value="p53-like transcription factors"/>
    <property type="match status" value="1"/>
</dbReference>
<dbReference type="GO" id="GO:0043565">
    <property type="term" value="F:sequence-specific DNA binding"/>
    <property type="evidence" value="ECO:0007669"/>
    <property type="project" value="TreeGrafter"/>
</dbReference>
<feature type="region of interest" description="Disordered" evidence="26">
    <location>
        <begin position="919"/>
        <end position="941"/>
    </location>
</feature>
<dbReference type="InterPro" id="IPR008967">
    <property type="entry name" value="p53-like_TF_DNA-bd_sf"/>
</dbReference>
<comment type="subcellular location">
    <subcellularLocation>
        <location evidence="2">Membrane</location>
        <topology evidence="2">Single-pass membrane protein</topology>
    </subcellularLocation>
    <subcellularLocation>
        <location evidence="3">Mitochondrion</location>
    </subcellularLocation>
</comment>
<dbReference type="SUPFAM" id="SSF47807">
    <property type="entry name" value="5' to 3' exonuclease, C-terminal subdomain"/>
    <property type="match status" value="1"/>
</dbReference>
<keyword evidence="11" id="KW-0227">DNA damage</keyword>
<evidence type="ECO:0000256" key="9">
    <source>
        <dbReference type="ARBA" id="ARBA00022723"/>
    </source>
</evidence>
<dbReference type="PROSITE" id="PS51688">
    <property type="entry name" value="ICA"/>
    <property type="match status" value="1"/>
</dbReference>
<dbReference type="Gene3D" id="1.10.150.20">
    <property type="entry name" value="5' to 3' exonuclease, C-terminal subdomain"/>
    <property type="match status" value="1"/>
</dbReference>
<dbReference type="OrthoDB" id="27041at2759"/>
<feature type="coiled-coil region" evidence="25">
    <location>
        <begin position="670"/>
        <end position="700"/>
    </location>
</feature>
<dbReference type="HAMAP" id="MF_00614">
    <property type="entry name" value="Fen"/>
    <property type="match status" value="1"/>
</dbReference>
<accession>V8P968</accession>
<keyword evidence="8" id="KW-0540">Nuclease</keyword>
<feature type="DNA-binding region" description="NDT80" evidence="24">
    <location>
        <begin position="264"/>
        <end position="528"/>
    </location>
</feature>
<evidence type="ECO:0000256" key="2">
    <source>
        <dbReference type="ARBA" id="ARBA00004167"/>
    </source>
</evidence>
<dbReference type="InterPro" id="IPR029060">
    <property type="entry name" value="PIN-like_dom_sf"/>
</dbReference>
<evidence type="ECO:0000256" key="19">
    <source>
        <dbReference type="ARBA" id="ARBA00023204"/>
    </source>
</evidence>
<dbReference type="GO" id="GO:0004527">
    <property type="term" value="F:exonuclease activity"/>
    <property type="evidence" value="ECO:0007669"/>
    <property type="project" value="UniProtKB-KW"/>
</dbReference>
<dbReference type="GO" id="GO:0005789">
    <property type="term" value="C:endoplasmic reticulum membrane"/>
    <property type="evidence" value="ECO:0007669"/>
    <property type="project" value="TreeGrafter"/>
</dbReference>
<evidence type="ECO:0000259" key="27">
    <source>
        <dbReference type="PROSITE" id="PS51517"/>
    </source>
</evidence>
<evidence type="ECO:0000256" key="26">
    <source>
        <dbReference type="SAM" id="MobiDB-lite"/>
    </source>
</evidence>
<dbReference type="InterPro" id="IPR008918">
    <property type="entry name" value="HhH2"/>
</dbReference>
<keyword evidence="9" id="KW-0479">Metal-binding</keyword>
<keyword evidence="20" id="KW-0539">Nucleus</keyword>
<evidence type="ECO:0000256" key="14">
    <source>
        <dbReference type="ARBA" id="ARBA00022842"/>
    </source>
</evidence>
<dbReference type="GO" id="GO:0003700">
    <property type="term" value="F:DNA-binding transcription factor activity"/>
    <property type="evidence" value="ECO:0007669"/>
    <property type="project" value="UniProtKB-UniRule"/>
</dbReference>
<reference evidence="29 30" key="1">
    <citation type="journal article" date="2013" name="Proc. Natl. Acad. Sci. U.S.A.">
        <title>The king cobra genome reveals dynamic gene evolution and adaptation in the snake venom system.</title>
        <authorList>
            <person name="Vonk F.J."/>
            <person name="Casewell N.R."/>
            <person name="Henkel C.V."/>
            <person name="Heimberg A.M."/>
            <person name="Jansen H.J."/>
            <person name="McCleary R.J."/>
            <person name="Kerkkamp H.M."/>
            <person name="Vos R.A."/>
            <person name="Guerreiro I."/>
            <person name="Calvete J.J."/>
            <person name="Wuster W."/>
            <person name="Woods A.E."/>
            <person name="Logan J.M."/>
            <person name="Harrison R.A."/>
            <person name="Castoe T.A."/>
            <person name="de Koning A.P."/>
            <person name="Pollock D.D."/>
            <person name="Yandell M."/>
            <person name="Calderon D."/>
            <person name="Renjifo C."/>
            <person name="Currier R.B."/>
            <person name="Salgado D."/>
            <person name="Pla D."/>
            <person name="Sanz L."/>
            <person name="Hyder A.S."/>
            <person name="Ribeiro J.M."/>
            <person name="Arntzen J.W."/>
            <person name="van den Thillart G.E."/>
            <person name="Boetzer M."/>
            <person name="Pirovano W."/>
            <person name="Dirks R.P."/>
            <person name="Spaink H.P."/>
            <person name="Duboule D."/>
            <person name="McGlinn E."/>
            <person name="Kini R.M."/>
            <person name="Richardson M.K."/>
        </authorList>
    </citation>
    <scope>NUCLEOTIDE SEQUENCE</scope>
    <source>
        <tissue evidence="29">Blood</tissue>
    </source>
</reference>
<comment type="subunit">
    <text evidence="23">Interacts with PCNA. Three molecules of FEN1 bind to one PCNA trimer with each molecule binding to one PCNA monomer. PCNA stimulates the nuclease activity without altering cleavage specificity. The C-terminal domain binds EP300; can bind simultaneously to both PCNA and EP300. Interacts with DDX11; this interaction is direct and increases flap endonuclease activity of FEN1. Interacts with WDR4; regulating its endonuclease activity. Interacts with POLB.</text>
</comment>
<dbReference type="PANTHER" id="PTHR13029:SF16">
    <property type="entry name" value="MYELIN REGULATORY FACTOR"/>
    <property type="match status" value="1"/>
</dbReference>
<feature type="compositionally biased region" description="Low complexity" evidence="26">
    <location>
        <begin position="708"/>
        <end position="720"/>
    </location>
</feature>
<organism evidence="29 30">
    <name type="scientific">Ophiophagus hannah</name>
    <name type="common">King cobra</name>
    <name type="synonym">Naja hannah</name>
    <dbReference type="NCBI Taxonomy" id="8665"/>
    <lineage>
        <taxon>Eukaryota</taxon>
        <taxon>Metazoa</taxon>
        <taxon>Chordata</taxon>
        <taxon>Craniata</taxon>
        <taxon>Vertebrata</taxon>
        <taxon>Euteleostomi</taxon>
        <taxon>Lepidosauria</taxon>
        <taxon>Squamata</taxon>
        <taxon>Bifurcata</taxon>
        <taxon>Unidentata</taxon>
        <taxon>Episquamata</taxon>
        <taxon>Toxicofera</taxon>
        <taxon>Serpentes</taxon>
        <taxon>Colubroidea</taxon>
        <taxon>Elapidae</taxon>
        <taxon>Elapinae</taxon>
        <taxon>Ophiophagus</taxon>
    </lineage>
</organism>
<evidence type="ECO:0000256" key="24">
    <source>
        <dbReference type="PROSITE-ProRule" id="PRU00850"/>
    </source>
</evidence>
<evidence type="ECO:0000256" key="13">
    <source>
        <dbReference type="ARBA" id="ARBA00022839"/>
    </source>
</evidence>
<dbReference type="PROSITE" id="PS00842">
    <property type="entry name" value="XPG_2"/>
    <property type="match status" value="1"/>
</dbReference>
<comment type="cofactor">
    <cofactor evidence="1">
        <name>Mg(2+)</name>
        <dbReference type="ChEBI" id="CHEBI:18420"/>
    </cofactor>
</comment>
<keyword evidence="18" id="KW-0472">Membrane</keyword>
<protein>
    <submittedName>
        <fullName evidence="29">Myelin regulatory factor</fullName>
    </submittedName>
</protein>
<evidence type="ECO:0000256" key="10">
    <source>
        <dbReference type="ARBA" id="ARBA00022759"/>
    </source>
</evidence>
<evidence type="ECO:0000256" key="12">
    <source>
        <dbReference type="ARBA" id="ARBA00022801"/>
    </source>
</evidence>
<dbReference type="InterPro" id="IPR037141">
    <property type="entry name" value="NDT80_DNA-bd_dom_sf"/>
</dbReference>
<dbReference type="Pfam" id="PF13884">
    <property type="entry name" value="Peptidase_S74"/>
    <property type="match status" value="1"/>
</dbReference>
<keyword evidence="12" id="KW-0378">Hydrolase</keyword>
<evidence type="ECO:0000256" key="25">
    <source>
        <dbReference type="SAM" id="Coils"/>
    </source>
</evidence>
<dbReference type="PROSITE" id="PS00841">
    <property type="entry name" value="XPG_1"/>
    <property type="match status" value="1"/>
</dbReference>
<feature type="region of interest" description="Disordered" evidence="26">
    <location>
        <begin position="190"/>
        <end position="216"/>
    </location>
</feature>
<dbReference type="FunFam" id="1.10.150.20:FF:000009">
    <property type="entry name" value="Flap endonuclease 1"/>
    <property type="match status" value="1"/>
</dbReference>
<feature type="coiled-coil region" evidence="25">
    <location>
        <begin position="1214"/>
        <end position="1241"/>
    </location>
</feature>
<dbReference type="GO" id="GO:0016540">
    <property type="term" value="P:protein autoprocessing"/>
    <property type="evidence" value="ECO:0007669"/>
    <property type="project" value="InterPro"/>
</dbReference>
<dbReference type="InterPro" id="IPR051577">
    <property type="entry name" value="MRF-like"/>
</dbReference>
<dbReference type="PROSITE" id="PS51517">
    <property type="entry name" value="NDT80"/>
    <property type="match status" value="1"/>
</dbReference>
<evidence type="ECO:0000256" key="17">
    <source>
        <dbReference type="ARBA" id="ARBA00023128"/>
    </source>
</evidence>
<dbReference type="InterPro" id="IPR024061">
    <property type="entry name" value="NDT80_DNA-bd_dom"/>
</dbReference>
<feature type="domain" description="Peptidase S74" evidence="28">
    <location>
        <begin position="574"/>
        <end position="684"/>
    </location>
</feature>
<sequence>MFIGHDINGALEASNIDTSILEEYIGKEDSQDISDLDSISDIPASASYPHTQPANSALVNASVSSVGHVITPVPSGNFHHGPPSTQVPVRHGLHPGPSSSQVPIRHGPPLPNPCGSSYSAHLNCNNNNGMVIPKGFLSGHCLSNLPPPIKSEASYTSGTLPDSPPDSGSEAYSPQQVNGLYKDKSMLEMKNKTEGLPPPPPPHSHQQQHSHHYPSMQRDMYSKAEPLMPQFTIGQGMSPGDLHHAQQSQMLHQLLQQHGADLPVHPAKKRKHSESPSNTLNAQMFNGMIKQEPGTGSVPLSSDRVQTPPWHQQGALSPGLIQDNDSLNSSSYLDPNYQSIKWQPHQQNKWSTLYDANYKELPMPTYRVDADKGFNFSVGDDAFVCQKKNHFQVTVYIGMIGDPKYVKTPEGLKPLECFYLKLHGLEALNQSINIEQSQSDRSKRPFNPVMVNLPPEQVTKVTVGRLHFSETTANNMRKKGKPNPDQRYFMLVVALQAHSQNQNYTLAAHISERIIVRASNPGQFESDSDVLWQRSQLPDTVFHHGRVGINTDRPDEALVVHGNVKVMGSLMHPSDIRVKDDIQEVDTTEQLKRISRMRLVHYNYKPEFAATSGLENTTETGTGVIAQEVKEILPEAVKDSGEIVFTSGKTIENFLVVNKERIFMENVGAVKELCKLTDNLENRIDELERWSHKLAKLKRLDSMKSTGSSGAFSQAGSQFSRAESIPHKKRPPKVAGKTPTQGVKDQACISQRFLQGTIIALVVIMAFSVVSMSTLYVLSYRSEEDLVDIEGSFAVPTSCLLALFQHRGPGVPVALCPWSSQNIDKNKMTFSTTASSNTPDNASPSENATTHVPALSPALPSYNIVVCFNPPCFSTCCSSVPNNMSTPGPSGTTTVATNRIDQSFVSLLPVTNIKAKSRGITGKTASHTKWPKTADRSRGFGGLNASPSSLFTNIQGKSKYIANLPLTYNSVPSDQASRQRRSISQPDAKEPGIASTKPNETAPVLQFVSLLEANVVILPQACATGDDCRTGNITYRIPISKFTSVNTNLTLEMNASSAVSGYLCNLTSNSPCLHTENDLDSLSNATDIQGQANCSTPVEQMGTLFNDYYFQFYWLFEMGIHGLAKLIADMAPAAIRENDIKSYFGRRVAIDASMSIYQFLIAVRQGADMLQNEEGETTSHLMGMFYRTIRMVENGIKPVYVFDGKPPQLKSGELAKRTERRTEAEKQLQEAKEMGEEENIEKFSKRLVKVTKQHNDECKKLLTLMGIPYVDAPGEAEASCAALVKGNKVYAAATEDMDCLTFGSPVLMRHLTASEAKKLPIQEFHLNRILQDMSLSLKEFVDLCILLGCDYCESIRGIGPKRAVELIRQHKNIEKIIQQLDAKKYPVPENWLHKEAQKLFLEPEVVNPEEVELKWNEPDEEGLVSFMCGEKQFNEERIRNGIKRLNKSRQGSTQGRLDDFFKVTGSITSAKRKESEPKGSAKKKAKSSGSTTSKFKKGK</sequence>
<dbReference type="InterPro" id="IPR026932">
    <property type="entry name" value="MYRF_ICA"/>
</dbReference>
<evidence type="ECO:0000256" key="8">
    <source>
        <dbReference type="ARBA" id="ARBA00022722"/>
    </source>
</evidence>
<comment type="function">
    <text evidence="21">Structure-specific nuclease with 5'-flap endonuclease and 5'-3' exonuclease activities involved in DNA replication and repair. During DNA replication, cleaves the 5'-overhanging flap structure that is generated by displacement synthesis when DNA polymerase encounters the 5'-end of a downstream Okazaki fragment. It enters the flap from the 5'-end and then tracks to cleave the flap base, leaving a nick for ligation. Also involved in the long patch base excision repair (LP-BER) pathway, by cleaving within the apurinic/apyrimidinic (AP) site-terminated flap. Acts as a genome stabilization factor that prevents flaps from equilibrating into structures that lead to duplications and deletions. Also possesses 5'-3' exonuclease activity on nicked or gapped double-stranded DNA, and exhibits RNase H activity. Also involved in replication and repair of rDNA and in repairing mitochondrial DNA.</text>
</comment>
<keyword evidence="15" id="KW-1133">Transmembrane helix</keyword>
<comment type="similarity">
    <text evidence="22">Belongs to the XPG/RAD2 endonuclease family. FEN1 subfamily.</text>
</comment>
<dbReference type="Pfam" id="PF00867">
    <property type="entry name" value="XPG_I"/>
    <property type="match status" value="1"/>
</dbReference>
<dbReference type="PANTHER" id="PTHR13029">
    <property type="match status" value="1"/>
</dbReference>
<evidence type="ECO:0000256" key="23">
    <source>
        <dbReference type="ARBA" id="ARBA00046466"/>
    </source>
</evidence>
<evidence type="ECO:0000256" key="18">
    <source>
        <dbReference type="ARBA" id="ARBA00023136"/>
    </source>
</evidence>
<dbReference type="Pfam" id="PF13888">
    <property type="entry name" value="MRF_C2"/>
    <property type="match status" value="1"/>
</dbReference>
<dbReference type="InterPro" id="IPR030392">
    <property type="entry name" value="S74_ICA"/>
</dbReference>
<dbReference type="InterPro" id="IPR006084">
    <property type="entry name" value="XPG/Rad2"/>
</dbReference>
<feature type="region of interest" description="Disordered" evidence="26">
    <location>
        <begin position="708"/>
        <end position="740"/>
    </location>
</feature>
<dbReference type="SMART" id="SM00279">
    <property type="entry name" value="HhH2"/>
    <property type="match status" value="1"/>
</dbReference>
<keyword evidence="14" id="KW-0460">Magnesium</keyword>
<dbReference type="GO" id="GO:0005634">
    <property type="term" value="C:nucleus"/>
    <property type="evidence" value="ECO:0007669"/>
    <property type="project" value="TreeGrafter"/>
</dbReference>
<evidence type="ECO:0000256" key="22">
    <source>
        <dbReference type="ARBA" id="ARBA00034726"/>
    </source>
</evidence>
<dbReference type="Gene3D" id="2.60.40.1390">
    <property type="entry name" value="NDT80 DNA-binding domain"/>
    <property type="match status" value="1"/>
</dbReference>
<keyword evidence="7" id="KW-0235">DNA replication</keyword>
<dbReference type="GO" id="GO:0006260">
    <property type="term" value="P:DNA replication"/>
    <property type="evidence" value="ECO:0007669"/>
    <property type="project" value="UniProtKB-KW"/>
</dbReference>
<feature type="non-terminal residue" evidence="29">
    <location>
        <position position="1"/>
    </location>
</feature>
<keyword evidence="19" id="KW-0234">DNA repair</keyword>
<evidence type="ECO:0000256" key="11">
    <source>
        <dbReference type="ARBA" id="ARBA00022763"/>
    </source>
</evidence>
<dbReference type="CDD" id="cd09867">
    <property type="entry name" value="PIN_FEN1"/>
    <property type="match status" value="1"/>
</dbReference>
<evidence type="ECO:0000256" key="5">
    <source>
        <dbReference type="ARBA" id="ARBA00022553"/>
    </source>
</evidence>
<dbReference type="Pfam" id="PF05224">
    <property type="entry name" value="NDT80_PhoG"/>
    <property type="match status" value="1"/>
</dbReference>
<name>V8P968_OPHHA</name>
<evidence type="ECO:0000256" key="15">
    <source>
        <dbReference type="ARBA" id="ARBA00022989"/>
    </source>
</evidence>
<evidence type="ECO:0000313" key="30">
    <source>
        <dbReference type="Proteomes" id="UP000018936"/>
    </source>
</evidence>
<dbReference type="GO" id="GO:0005739">
    <property type="term" value="C:mitochondrion"/>
    <property type="evidence" value="ECO:0007669"/>
    <property type="project" value="UniProtKB-SubCell"/>
</dbReference>
<dbReference type="Pfam" id="PF00752">
    <property type="entry name" value="XPG_N"/>
    <property type="match status" value="1"/>
</dbReference>
<evidence type="ECO:0000256" key="6">
    <source>
        <dbReference type="ARBA" id="ARBA00022692"/>
    </source>
</evidence>
<dbReference type="EMBL" id="AZIM01000542">
    <property type="protein sequence ID" value="ETE70496.1"/>
    <property type="molecule type" value="Genomic_DNA"/>
</dbReference>
<feature type="region of interest" description="Disordered" evidence="26">
    <location>
        <begin position="971"/>
        <end position="998"/>
    </location>
</feature>
<dbReference type="InterPro" id="IPR006085">
    <property type="entry name" value="XPG_DNA_repair_N"/>
</dbReference>
<dbReference type="FunFam" id="3.40.50.1010:FF:000003">
    <property type="entry name" value="Flap endonuclease 1"/>
    <property type="match status" value="1"/>
</dbReference>
<evidence type="ECO:0000313" key="29">
    <source>
        <dbReference type="EMBL" id="ETE70496.1"/>
    </source>
</evidence>
<dbReference type="GO" id="GO:0032286">
    <property type="term" value="P:central nervous system myelin maintenance"/>
    <property type="evidence" value="ECO:0007669"/>
    <property type="project" value="TreeGrafter"/>
</dbReference>
<dbReference type="GO" id="GO:0045893">
    <property type="term" value="P:positive regulation of DNA-templated transcription"/>
    <property type="evidence" value="ECO:0007669"/>
    <property type="project" value="TreeGrafter"/>
</dbReference>
<feature type="region of interest" description="Disordered" evidence="26">
    <location>
        <begin position="291"/>
        <end position="323"/>
    </location>
</feature>
<keyword evidence="25" id="KW-0175">Coiled coil</keyword>
<dbReference type="InterPro" id="IPR023426">
    <property type="entry name" value="Flap_endonuc"/>
</dbReference>
<proteinExistence type="inferred from homology"/>
<evidence type="ECO:0000256" key="3">
    <source>
        <dbReference type="ARBA" id="ARBA00004173"/>
    </source>
</evidence>
<comment type="caution">
    <text evidence="29">The sequence shown here is derived from an EMBL/GenBank/DDBJ whole genome shotgun (WGS) entry which is preliminary data.</text>
</comment>
<dbReference type="FunFam" id="2.60.40.1390:FF:000008">
    <property type="entry name" value="Myelin regulatory factor"/>
    <property type="match status" value="1"/>
</dbReference>
<feature type="region of interest" description="Disordered" evidence="26">
    <location>
        <begin position="1468"/>
        <end position="1499"/>
    </location>
</feature>
<dbReference type="PRINTS" id="PR00853">
    <property type="entry name" value="XPGRADSUPER"/>
</dbReference>
<dbReference type="InterPro" id="IPR006086">
    <property type="entry name" value="XPG-I_dom"/>
</dbReference>
<dbReference type="Proteomes" id="UP000018936">
    <property type="component" value="Unassembled WGS sequence"/>
</dbReference>
<gene>
    <name evidence="29" type="primary">MRF</name>
    <name evidence="29" type="ORF">L345_03697</name>
</gene>
<evidence type="ECO:0000256" key="21">
    <source>
        <dbReference type="ARBA" id="ARBA00029382"/>
    </source>
</evidence>
<evidence type="ECO:0000259" key="28">
    <source>
        <dbReference type="PROSITE" id="PS51688"/>
    </source>
</evidence>
<dbReference type="InterPro" id="IPR025719">
    <property type="entry name" value="MYRF_C2"/>
</dbReference>
<evidence type="ECO:0000256" key="1">
    <source>
        <dbReference type="ARBA" id="ARBA00001946"/>
    </source>
</evidence>
<evidence type="ECO:0000256" key="7">
    <source>
        <dbReference type="ARBA" id="ARBA00022705"/>
    </source>
</evidence>
<dbReference type="SMART" id="SM00485">
    <property type="entry name" value="XPGN"/>
    <property type="match status" value="1"/>
</dbReference>
<keyword evidence="6" id="KW-0812">Transmembrane</keyword>
<evidence type="ECO:0000256" key="16">
    <source>
        <dbReference type="ARBA" id="ARBA00023125"/>
    </source>
</evidence>
<dbReference type="InterPro" id="IPR019974">
    <property type="entry name" value="XPG_CS"/>
</dbReference>
<feature type="region of interest" description="Disordered" evidence="26">
    <location>
        <begin position="152"/>
        <end position="175"/>
    </location>
</feature>
<dbReference type="CDD" id="cd09907">
    <property type="entry name" value="H3TH_FEN1-Euk"/>
    <property type="match status" value="1"/>
</dbReference>
<dbReference type="SMART" id="SM00484">
    <property type="entry name" value="XPGI"/>
    <property type="match status" value="1"/>
</dbReference>
<evidence type="ECO:0000256" key="4">
    <source>
        <dbReference type="ARBA" id="ARBA00008221"/>
    </source>
</evidence>
<dbReference type="InterPro" id="IPR036279">
    <property type="entry name" value="5-3_exonuclease_C_sf"/>
</dbReference>
<dbReference type="CDD" id="cd10144">
    <property type="entry name" value="Peptidase_S74_CIMCD"/>
    <property type="match status" value="1"/>
</dbReference>
<dbReference type="GO" id="GO:0006281">
    <property type="term" value="P:DNA repair"/>
    <property type="evidence" value="ECO:0007669"/>
    <property type="project" value="UniProtKB-KW"/>
</dbReference>
<comment type="similarity">
    <text evidence="4">Belongs to the MRF family.</text>
</comment>